<evidence type="ECO:0000313" key="8">
    <source>
        <dbReference type="EMBL" id="MEO9247093.1"/>
    </source>
</evidence>
<feature type="transmembrane region" description="Helical" evidence="6">
    <location>
        <begin position="126"/>
        <end position="147"/>
    </location>
</feature>
<keyword evidence="4 6" id="KW-1133">Transmembrane helix</keyword>
<dbReference type="PANTHER" id="PTHR43840:SF15">
    <property type="entry name" value="MITOCHONDRIAL METAL TRANSPORTER 1-RELATED"/>
    <property type="match status" value="1"/>
</dbReference>
<feature type="transmembrane region" description="Helical" evidence="6">
    <location>
        <begin position="20"/>
        <end position="39"/>
    </location>
</feature>
<evidence type="ECO:0000256" key="3">
    <source>
        <dbReference type="ARBA" id="ARBA00022692"/>
    </source>
</evidence>
<dbReference type="InterPro" id="IPR058533">
    <property type="entry name" value="Cation_efflux_TM"/>
</dbReference>
<evidence type="ECO:0000259" key="7">
    <source>
        <dbReference type="Pfam" id="PF01545"/>
    </source>
</evidence>
<feature type="transmembrane region" description="Helical" evidence="6">
    <location>
        <begin position="178"/>
        <end position="202"/>
    </location>
</feature>
<sequence>MRLPREQQQALRKAVRLEWLSLGFTAVTLTLVAFVLGGSQSMKTAWIEDMLSTVPQIAFLVSLLIIRRSRIRPARPYGVHRASGVGHLVSSVALTVVGASLAYEAVSGLATAEHPAVGTVYLFGQTIWLGWFMMGVMAAIAVPPVLLGRAKLKLAPVLNDKLLYSDAKMNKADWQTNVASMIGVAGIGLGLWWVDFVAALIISVDITKDGVQNLRAATLDLVDRRATTHDNVDPIPAIAAVTEAVETLPWIREAACRVRDLGRMLHVEVFVVPRGGTLSVEQAQETADTCRSVEWTVEDVVVMPVPRIPAFLDPADRWGPPRTRGDIPPWLGSGGDCR</sequence>
<evidence type="ECO:0000256" key="4">
    <source>
        <dbReference type="ARBA" id="ARBA00022989"/>
    </source>
</evidence>
<comment type="subcellular location">
    <subcellularLocation>
        <location evidence="1">Membrane</location>
        <topology evidence="1">Multi-pass membrane protein</topology>
    </subcellularLocation>
</comment>
<comment type="caution">
    <text evidence="8">The sequence shown here is derived from an EMBL/GenBank/DDBJ whole genome shotgun (WGS) entry which is preliminary data.</text>
</comment>
<proteinExistence type="predicted"/>
<feature type="transmembrane region" description="Helical" evidence="6">
    <location>
        <begin position="45"/>
        <end position="66"/>
    </location>
</feature>
<keyword evidence="5 6" id="KW-0472">Membrane</keyword>
<dbReference type="InterPro" id="IPR050291">
    <property type="entry name" value="CDF_Transporter"/>
</dbReference>
<gene>
    <name evidence="8" type="ORF">ABDK96_05325</name>
</gene>
<dbReference type="PANTHER" id="PTHR43840">
    <property type="entry name" value="MITOCHONDRIAL METAL TRANSPORTER 1-RELATED"/>
    <property type="match status" value="1"/>
</dbReference>
<name>A0ABV0IG20_9MICC</name>
<evidence type="ECO:0000256" key="5">
    <source>
        <dbReference type="ARBA" id="ARBA00023136"/>
    </source>
</evidence>
<dbReference type="Proteomes" id="UP001484097">
    <property type="component" value="Unassembled WGS sequence"/>
</dbReference>
<accession>A0ABV0IG20</accession>
<keyword evidence="9" id="KW-1185">Reference proteome</keyword>
<evidence type="ECO:0000256" key="1">
    <source>
        <dbReference type="ARBA" id="ARBA00004141"/>
    </source>
</evidence>
<organism evidence="8 9">
    <name type="scientific">Citricoccus nitrophenolicus</name>
    <dbReference type="NCBI Taxonomy" id="863575"/>
    <lineage>
        <taxon>Bacteria</taxon>
        <taxon>Bacillati</taxon>
        <taxon>Actinomycetota</taxon>
        <taxon>Actinomycetes</taxon>
        <taxon>Micrococcales</taxon>
        <taxon>Micrococcaceae</taxon>
        <taxon>Citricoccus</taxon>
    </lineage>
</organism>
<dbReference type="SUPFAM" id="SSF161111">
    <property type="entry name" value="Cation efflux protein transmembrane domain-like"/>
    <property type="match status" value="1"/>
</dbReference>
<evidence type="ECO:0000256" key="2">
    <source>
        <dbReference type="ARBA" id="ARBA00022448"/>
    </source>
</evidence>
<reference evidence="8 9" key="1">
    <citation type="submission" date="2024-05" db="EMBL/GenBank/DDBJ databases">
        <authorList>
            <person name="Yi C."/>
        </authorList>
    </citation>
    <scope>NUCLEOTIDE SEQUENCE [LARGE SCALE GENOMIC DNA]</scope>
    <source>
        <strain evidence="8 9">XS13</strain>
    </source>
</reference>
<evidence type="ECO:0000256" key="6">
    <source>
        <dbReference type="SAM" id="Phobius"/>
    </source>
</evidence>
<dbReference type="EMBL" id="JBDXMX010000002">
    <property type="protein sequence ID" value="MEO9247093.1"/>
    <property type="molecule type" value="Genomic_DNA"/>
</dbReference>
<protein>
    <submittedName>
        <fullName evidence="8">Cation transporter</fullName>
    </submittedName>
</protein>
<evidence type="ECO:0000313" key="9">
    <source>
        <dbReference type="Proteomes" id="UP001484097"/>
    </source>
</evidence>
<dbReference type="Pfam" id="PF01545">
    <property type="entry name" value="Cation_efflux"/>
    <property type="match status" value="1"/>
</dbReference>
<dbReference type="Gene3D" id="1.20.1510.10">
    <property type="entry name" value="Cation efflux protein transmembrane domain"/>
    <property type="match status" value="1"/>
</dbReference>
<dbReference type="InterPro" id="IPR027469">
    <property type="entry name" value="Cation_efflux_TMD_sf"/>
</dbReference>
<feature type="transmembrane region" description="Helical" evidence="6">
    <location>
        <begin position="87"/>
        <end position="106"/>
    </location>
</feature>
<keyword evidence="3 6" id="KW-0812">Transmembrane</keyword>
<keyword evidence="2" id="KW-0813">Transport</keyword>
<feature type="domain" description="Cation efflux protein transmembrane" evidence="7">
    <location>
        <begin position="27"/>
        <end position="222"/>
    </location>
</feature>
<dbReference type="RefSeq" id="WP_347919487.1">
    <property type="nucleotide sequence ID" value="NZ_JBDXMX010000002.1"/>
</dbReference>